<evidence type="ECO:0000313" key="3">
    <source>
        <dbReference type="Proteomes" id="UP000003835"/>
    </source>
</evidence>
<keyword evidence="3" id="KW-1185">Reference proteome</keyword>
<sequence>MIDTLKPLLRSFKYSWLNYSAELKTRHYQNTNSTLDSRQLVFLIGCGRSGTTLLGSILSHHDNISYLFEPYHLWAAIDPKTDALNLYSQIEPNLLMNANYWSETAQARFNYLIRGYKSSKNKGVMLEKTPLNAMRIGYLNAFAPKAKFIHLVRDGVDVSLSIERIASINSYKIFGKPQLNQWWGVKNSKWNALLRDGIVAGYFPDEVHHLQNHRSKAAYEWLVSLGEVDKWREYLGSRVYEITYNELTLQPETTLQNICKFLELDSPPIWLSQAIQMIKPPNLSQANRISLPSAMCEAFNSYQERFAFPNRAIPLKLI</sequence>
<dbReference type="PANTHER" id="PTHR12788:SF10">
    <property type="entry name" value="PROTEIN-TYROSINE SULFOTRANSFERASE"/>
    <property type="match status" value="1"/>
</dbReference>
<dbReference type="PANTHER" id="PTHR12788">
    <property type="entry name" value="PROTEIN-TYROSINE SULFOTRANSFERASE 2"/>
    <property type="match status" value="1"/>
</dbReference>
<dbReference type="HOGENOM" id="CLU_873480_0_0_3"/>
<dbReference type="InterPro" id="IPR026634">
    <property type="entry name" value="TPST-like"/>
</dbReference>
<gene>
    <name evidence="2" type="ORF">MC7420_7195</name>
</gene>
<dbReference type="eggNOG" id="COG4424">
    <property type="taxonomic scope" value="Bacteria"/>
</dbReference>
<proteinExistence type="predicted"/>
<dbReference type="RefSeq" id="WP_006098017.1">
    <property type="nucleotide sequence ID" value="NZ_DS989841.1"/>
</dbReference>
<dbReference type="AlphaFoldDB" id="B4VHA5"/>
<keyword evidence="1" id="KW-0808">Transferase</keyword>
<accession>B4VHA5</accession>
<dbReference type="OrthoDB" id="536969at2"/>
<dbReference type="Proteomes" id="UP000003835">
    <property type="component" value="Unassembled WGS sequence"/>
</dbReference>
<dbReference type="SUPFAM" id="SSF52540">
    <property type="entry name" value="P-loop containing nucleoside triphosphate hydrolases"/>
    <property type="match status" value="1"/>
</dbReference>
<dbReference type="InterPro" id="IPR027417">
    <property type="entry name" value="P-loop_NTPase"/>
</dbReference>
<dbReference type="GO" id="GO:0008476">
    <property type="term" value="F:protein-tyrosine sulfotransferase activity"/>
    <property type="evidence" value="ECO:0007669"/>
    <property type="project" value="InterPro"/>
</dbReference>
<dbReference type="EMBL" id="DS989841">
    <property type="protein sequence ID" value="EDX78542.1"/>
    <property type="molecule type" value="Genomic_DNA"/>
</dbReference>
<dbReference type="Pfam" id="PF13469">
    <property type="entry name" value="Sulfotransfer_3"/>
    <property type="match status" value="1"/>
</dbReference>
<organism evidence="2 3">
    <name type="scientific">Coleofasciculus chthonoplastes PCC 7420</name>
    <dbReference type="NCBI Taxonomy" id="118168"/>
    <lineage>
        <taxon>Bacteria</taxon>
        <taxon>Bacillati</taxon>
        <taxon>Cyanobacteriota</taxon>
        <taxon>Cyanophyceae</taxon>
        <taxon>Coleofasciculales</taxon>
        <taxon>Coleofasciculaceae</taxon>
        <taxon>Coleofasciculus</taxon>
    </lineage>
</organism>
<dbReference type="STRING" id="118168.MC7420_7195"/>
<evidence type="ECO:0008006" key="4">
    <source>
        <dbReference type="Google" id="ProtNLM"/>
    </source>
</evidence>
<name>B4VHA5_9CYAN</name>
<reference evidence="2 3" key="1">
    <citation type="submission" date="2008-07" db="EMBL/GenBank/DDBJ databases">
        <authorList>
            <person name="Tandeau de Marsac N."/>
            <person name="Ferriera S."/>
            <person name="Johnson J."/>
            <person name="Kravitz S."/>
            <person name="Beeson K."/>
            <person name="Sutton G."/>
            <person name="Rogers Y.-H."/>
            <person name="Friedman R."/>
            <person name="Frazier M."/>
            <person name="Venter J.C."/>
        </authorList>
    </citation>
    <scope>NUCLEOTIDE SEQUENCE [LARGE SCALE GENOMIC DNA]</scope>
    <source>
        <strain evidence="2 3">PCC 7420</strain>
    </source>
</reference>
<evidence type="ECO:0000256" key="1">
    <source>
        <dbReference type="ARBA" id="ARBA00022679"/>
    </source>
</evidence>
<protein>
    <recommendedName>
        <fullName evidence="4">Sulfotransferase domain superfamily</fullName>
    </recommendedName>
</protein>
<evidence type="ECO:0000313" key="2">
    <source>
        <dbReference type="EMBL" id="EDX78542.1"/>
    </source>
</evidence>
<dbReference type="Gene3D" id="3.40.50.300">
    <property type="entry name" value="P-loop containing nucleotide triphosphate hydrolases"/>
    <property type="match status" value="1"/>
</dbReference>